<protein>
    <submittedName>
        <fullName evidence="1">Uncharacterized protein</fullName>
    </submittedName>
</protein>
<name>A0ABT5MLD6_9PAST</name>
<sequence length="246" mass="27959">MTKIIKFPENIRPKSASFFLKAHTTTFTNPFSNTIQTQEMPGAVWTFRADFYLNNEDKKRIFRAFIAKLRGSAGRFYFPAEFCPKFIPDFGEPETPRIFDLSVTADEDDWFSTSLDITADSEHKYRVSPLRALSVLNPTTLKVASDKSFGELVLKAGQYISFDLTNGYRYLGIVTDDCFVSRDNFARISIEPPLRDTPIENAPIHTARPSAVFMLSDDEQGRISELLHKKGEVSIEAVQARPIRIE</sequence>
<accession>A0ABT5MLD6</accession>
<gene>
    <name evidence="1" type="ORF">PTQ27_00770</name>
</gene>
<comment type="caution">
    <text evidence="1">The sequence shown here is derived from an EMBL/GenBank/DDBJ whole genome shotgun (WGS) entry which is preliminary data.</text>
</comment>
<keyword evidence="2" id="KW-1185">Reference proteome</keyword>
<dbReference type="EMBL" id="JAQSJE010000001">
    <property type="protein sequence ID" value="MDD0823008.1"/>
    <property type="molecule type" value="Genomic_DNA"/>
</dbReference>
<proteinExistence type="predicted"/>
<evidence type="ECO:0000313" key="1">
    <source>
        <dbReference type="EMBL" id="MDD0823008.1"/>
    </source>
</evidence>
<dbReference type="Proteomes" id="UP001221909">
    <property type="component" value="Unassembled WGS sequence"/>
</dbReference>
<reference evidence="1 2" key="1">
    <citation type="submission" date="2023-02" db="EMBL/GenBank/DDBJ databases">
        <title>Mannheimia cairiniae sp. nov., a novel species of Mannheimia obtained from moscovy ducks (Cairina moschata) and reclassification of Mannheimia ovis as heterotypic synonym of Mannheimia pernigra.</title>
        <authorList>
            <person name="Christensen H."/>
        </authorList>
    </citation>
    <scope>NUCLEOTIDE SEQUENCE [LARGE SCALE GENOMIC DNA]</scope>
    <source>
        <strain evidence="1 2">AT1</strain>
    </source>
</reference>
<organism evidence="1 2">
    <name type="scientific">Mannheimia cairinae</name>
    <dbReference type="NCBI Taxonomy" id="3025936"/>
    <lineage>
        <taxon>Bacteria</taxon>
        <taxon>Pseudomonadati</taxon>
        <taxon>Pseudomonadota</taxon>
        <taxon>Gammaproteobacteria</taxon>
        <taxon>Pasteurellales</taxon>
        <taxon>Pasteurellaceae</taxon>
        <taxon>Mannheimia</taxon>
    </lineage>
</organism>
<dbReference type="RefSeq" id="WP_273748511.1">
    <property type="nucleotide sequence ID" value="NZ_JAQSJE010000001.1"/>
</dbReference>
<evidence type="ECO:0000313" key="2">
    <source>
        <dbReference type="Proteomes" id="UP001221909"/>
    </source>
</evidence>